<dbReference type="InterPro" id="IPR028081">
    <property type="entry name" value="Leu-bd"/>
</dbReference>
<evidence type="ECO:0000313" key="4">
    <source>
        <dbReference type="EMBL" id="ANE46565.1"/>
    </source>
</evidence>
<evidence type="ECO:0000256" key="1">
    <source>
        <dbReference type="ARBA" id="ARBA00010062"/>
    </source>
</evidence>
<dbReference type="PROSITE" id="PS51257">
    <property type="entry name" value="PROKAR_LIPOPROTEIN"/>
    <property type="match status" value="1"/>
</dbReference>
<dbReference type="PANTHER" id="PTHR30483">
    <property type="entry name" value="LEUCINE-SPECIFIC-BINDING PROTEIN"/>
    <property type="match status" value="1"/>
</dbReference>
<evidence type="ECO:0000259" key="3">
    <source>
        <dbReference type="Pfam" id="PF13458"/>
    </source>
</evidence>
<dbReference type="AlphaFoldDB" id="A0A172THN1"/>
<dbReference type="KEGG" id="pswu:SY83_10075"/>
<feature type="domain" description="Leucine-binding protein" evidence="3">
    <location>
        <begin position="44"/>
        <end position="382"/>
    </location>
</feature>
<dbReference type="Proteomes" id="UP000076927">
    <property type="component" value="Chromosome"/>
</dbReference>
<evidence type="ECO:0000313" key="5">
    <source>
        <dbReference type="Proteomes" id="UP000076927"/>
    </source>
</evidence>
<proteinExistence type="inferred from homology"/>
<organism evidence="4 5">
    <name type="scientific">Paenibacillus swuensis</name>
    <dbReference type="NCBI Taxonomy" id="1178515"/>
    <lineage>
        <taxon>Bacteria</taxon>
        <taxon>Bacillati</taxon>
        <taxon>Bacillota</taxon>
        <taxon>Bacilli</taxon>
        <taxon>Bacillales</taxon>
        <taxon>Paenibacillaceae</taxon>
        <taxon>Paenibacillus</taxon>
    </lineage>
</organism>
<comment type="similarity">
    <text evidence="1">Belongs to the leucine-binding protein family.</text>
</comment>
<dbReference type="SUPFAM" id="SSF53822">
    <property type="entry name" value="Periplasmic binding protein-like I"/>
    <property type="match status" value="1"/>
</dbReference>
<name>A0A172THN1_9BACL</name>
<gene>
    <name evidence="4" type="ORF">SY83_10075</name>
</gene>
<dbReference type="Gene3D" id="3.40.50.2300">
    <property type="match status" value="2"/>
</dbReference>
<dbReference type="PATRIC" id="fig|1178515.4.peg.2019"/>
<dbReference type="InterPro" id="IPR028082">
    <property type="entry name" value="Peripla_BP_I"/>
</dbReference>
<protein>
    <recommendedName>
        <fullName evidence="3">Leucine-binding protein domain-containing protein</fullName>
    </recommendedName>
</protein>
<dbReference type="EMBL" id="CP011388">
    <property type="protein sequence ID" value="ANE46565.1"/>
    <property type="molecule type" value="Genomic_DNA"/>
</dbReference>
<keyword evidence="2" id="KW-0732">Signal</keyword>
<accession>A0A172THN1</accession>
<dbReference type="CDD" id="cd06335">
    <property type="entry name" value="PBP1_ABC_ligand_binding-like"/>
    <property type="match status" value="1"/>
</dbReference>
<dbReference type="InterPro" id="IPR051010">
    <property type="entry name" value="BCAA_transport"/>
</dbReference>
<dbReference type="STRING" id="1178515.SY83_10075"/>
<dbReference type="Pfam" id="PF13458">
    <property type="entry name" value="Peripla_BP_6"/>
    <property type="match status" value="1"/>
</dbReference>
<sequence length="406" mass="43367">MRLWNQKWSVLVLSLVVGAGVLTGCGKENEANTVAKAEAEATSPILIGMSTEATGSNAETAENIYKGAQIAVDFVNEGGGINGRPVELVVRDTEENPTRGVSIVRDFGQKEKVLAALGGFNSTVMLAQSPIVKEEGFPFMILTSNVPASVLNGLPWTFGVRMNAQITAKYALGFIEKHFGTKKIAILHESGGYGKGAVDAMTKALDEAGAKPVATESFNLKDQDMTAQVARAKEAGAEVIYLFGMGASNGYVLKAMEKASWKVPVVGENGMVSKGILEVGGPLTDGTFAIQTANFNVDQTREPAKKFIEAFKTKFGGIPTTFASAAQGFDGAMILFDAIGKTELTGDLKKDRDALRETLETDAGPYSGVIKDWDTVYTKDNHDAIDVNSYLMNMWKDGLLVPSDKQ</sequence>
<dbReference type="PANTHER" id="PTHR30483:SF6">
    <property type="entry name" value="PERIPLASMIC BINDING PROTEIN OF ABC TRANSPORTER FOR NATURAL AMINO ACIDS"/>
    <property type="match status" value="1"/>
</dbReference>
<reference evidence="4 5" key="1">
    <citation type="submission" date="2015-01" db="EMBL/GenBank/DDBJ databases">
        <title>Paenibacillus swuensis/DY6/whole genome sequencing.</title>
        <authorList>
            <person name="Kim M.K."/>
            <person name="Srinivasan S."/>
            <person name="Lee J.-J."/>
        </authorList>
    </citation>
    <scope>NUCLEOTIDE SEQUENCE [LARGE SCALE GENOMIC DNA]</scope>
    <source>
        <strain evidence="4 5">DY6</strain>
    </source>
</reference>
<evidence type="ECO:0000256" key="2">
    <source>
        <dbReference type="ARBA" id="ARBA00022729"/>
    </source>
</evidence>
<dbReference type="RefSeq" id="WP_068606123.1">
    <property type="nucleotide sequence ID" value="NZ_CP011388.1"/>
</dbReference>
<keyword evidence="5" id="KW-1185">Reference proteome</keyword>